<evidence type="ECO:0000259" key="1">
    <source>
        <dbReference type="Pfam" id="PF20668"/>
    </source>
</evidence>
<feature type="domain" description="DUF6815" evidence="1">
    <location>
        <begin position="224"/>
        <end position="324"/>
    </location>
</feature>
<organism evidence="2 3">
    <name type="scientific">Ilumatobacter coccineus</name>
    <dbReference type="NCBI Taxonomy" id="467094"/>
    <lineage>
        <taxon>Bacteria</taxon>
        <taxon>Bacillati</taxon>
        <taxon>Actinomycetota</taxon>
        <taxon>Acidimicrobiia</taxon>
        <taxon>Acidimicrobiales</taxon>
        <taxon>Ilumatobacteraceae</taxon>
        <taxon>Ilumatobacter</taxon>
    </lineage>
</organism>
<evidence type="ECO:0000313" key="2">
    <source>
        <dbReference type="EMBL" id="PIE33093.1"/>
    </source>
</evidence>
<proteinExistence type="predicted"/>
<sequence length="347" mass="38338">MHRRVVFFEVEGGSDKGPDGHRKDTMPMVNALKAKGWDAEVIFYSDDRADEIFADVVARCDAYVPRVNPGSIPGGEATFFAMLRKLSDHGVVGMPHPDTMRNFGAKDALTKLADTDLVPDDTKAYYTTEALHKDFPVTLSIAERVLKQNRGSTGEGIWRVQIIDEREFTPGEALPLDTKIKCTEAVDNHSEERELGEFMTFCEQYINGAEGMLVDMRFCHRIVEGEIRVLYVGASPVFVVHKKPAAGGDAFSATLFSGAEYTYQPPSDYAELVQMFEDAMPTVSQRLGSGDTIPLIWTADFMLEDAPDGGDMYVLGEINCSCVGFTSHLDQGIQDLVADEVIRVLES</sequence>
<dbReference type="InterPro" id="IPR049212">
    <property type="entry name" value="DUF6815"/>
</dbReference>
<gene>
    <name evidence="2" type="ORF">CSA55_02455</name>
</gene>
<name>A0A2G6KBP1_9ACTN</name>
<dbReference type="SUPFAM" id="SSF56059">
    <property type="entry name" value="Glutathione synthetase ATP-binding domain-like"/>
    <property type="match status" value="1"/>
</dbReference>
<dbReference type="NCBIfam" id="NF033816">
    <property type="entry name" value="Cj0069_fam"/>
    <property type="match status" value="1"/>
</dbReference>
<dbReference type="Proteomes" id="UP000230914">
    <property type="component" value="Unassembled WGS sequence"/>
</dbReference>
<dbReference type="EMBL" id="PDSL01000038">
    <property type="protein sequence ID" value="PIE33093.1"/>
    <property type="molecule type" value="Genomic_DNA"/>
</dbReference>
<evidence type="ECO:0000313" key="3">
    <source>
        <dbReference type="Proteomes" id="UP000230914"/>
    </source>
</evidence>
<dbReference type="AlphaFoldDB" id="A0A2G6KBP1"/>
<comment type="caution">
    <text evidence="2">The sequence shown here is derived from an EMBL/GenBank/DDBJ whole genome shotgun (WGS) entry which is preliminary data.</text>
</comment>
<reference evidence="2 3" key="1">
    <citation type="submission" date="2017-10" db="EMBL/GenBank/DDBJ databases">
        <title>Novel microbial diversity and functional potential in the marine mammal oral microbiome.</title>
        <authorList>
            <person name="Dudek N.K."/>
            <person name="Sun C.L."/>
            <person name="Burstein D."/>
            <person name="Kantor R.S."/>
            <person name="Aliaga Goltsman D.S."/>
            <person name="Bik E.M."/>
            <person name="Thomas B.C."/>
            <person name="Banfield J.F."/>
            <person name="Relman D.A."/>
        </authorList>
    </citation>
    <scope>NUCLEOTIDE SEQUENCE [LARGE SCALE GENOMIC DNA]</scope>
    <source>
        <strain evidence="2">DOLJORAL78_61_10</strain>
    </source>
</reference>
<accession>A0A2G6KBP1</accession>
<protein>
    <recommendedName>
        <fullName evidence="1">DUF6815 domain-containing protein</fullName>
    </recommendedName>
</protein>
<dbReference type="Pfam" id="PF20668">
    <property type="entry name" value="DUF6815"/>
    <property type="match status" value="1"/>
</dbReference>